<name>A0A4Y3WAV8_NITWI</name>
<evidence type="ECO:0000256" key="1">
    <source>
        <dbReference type="SAM" id="MobiDB-lite"/>
    </source>
</evidence>
<evidence type="ECO:0000313" key="3">
    <source>
        <dbReference type="Proteomes" id="UP000318825"/>
    </source>
</evidence>
<accession>A0A4Y3WAV8</accession>
<dbReference type="AlphaFoldDB" id="A0A4Y3WAV8"/>
<dbReference type="Pfam" id="PF06698">
    <property type="entry name" value="DUF1192"/>
    <property type="match status" value="1"/>
</dbReference>
<comment type="caution">
    <text evidence="2">The sequence shown here is derived from an EMBL/GenBank/DDBJ whole genome shotgun (WGS) entry which is preliminary data.</text>
</comment>
<reference evidence="2 3" key="1">
    <citation type="submission" date="2019-06" db="EMBL/GenBank/DDBJ databases">
        <title>Whole genome shotgun sequence of Nitrobacter winogradskyi NBRC 14297.</title>
        <authorList>
            <person name="Hosoyama A."/>
            <person name="Uohara A."/>
            <person name="Ohji S."/>
            <person name="Ichikawa N."/>
        </authorList>
    </citation>
    <scope>NUCLEOTIDE SEQUENCE [LARGE SCALE GENOMIC DNA]</scope>
    <source>
        <strain evidence="2 3">NBRC 14297</strain>
    </source>
</reference>
<protein>
    <recommendedName>
        <fullName evidence="4">DUF1192 domain-containing protein</fullName>
    </recommendedName>
</protein>
<organism evidence="2 3">
    <name type="scientific">Nitrobacter winogradskyi</name>
    <name type="common">Nitrobacter agilis</name>
    <dbReference type="NCBI Taxonomy" id="913"/>
    <lineage>
        <taxon>Bacteria</taxon>
        <taxon>Pseudomonadati</taxon>
        <taxon>Pseudomonadota</taxon>
        <taxon>Alphaproteobacteria</taxon>
        <taxon>Hyphomicrobiales</taxon>
        <taxon>Nitrobacteraceae</taxon>
        <taxon>Nitrobacter</taxon>
    </lineage>
</organism>
<dbReference type="EMBL" id="BJNF01000055">
    <property type="protein sequence ID" value="GEC16162.1"/>
    <property type="molecule type" value="Genomic_DNA"/>
</dbReference>
<dbReference type="InterPro" id="IPR009579">
    <property type="entry name" value="DUF1192"/>
</dbReference>
<gene>
    <name evidence="2" type="ORF">NWI01_20540</name>
</gene>
<proteinExistence type="predicted"/>
<dbReference type="Proteomes" id="UP000318825">
    <property type="component" value="Unassembled WGS sequence"/>
</dbReference>
<sequence length="73" mass="8536">MRALEPQRDRRMTIDGDEPRKKLTHEIGQDLSLLSVNELNERIALLTEEIQRLRTAEVKKRASKDAADRFFKS</sequence>
<feature type="region of interest" description="Disordered" evidence="1">
    <location>
        <begin position="1"/>
        <end position="21"/>
    </location>
</feature>
<evidence type="ECO:0000313" key="2">
    <source>
        <dbReference type="EMBL" id="GEC16162.1"/>
    </source>
</evidence>
<evidence type="ECO:0008006" key="4">
    <source>
        <dbReference type="Google" id="ProtNLM"/>
    </source>
</evidence>